<feature type="compositionally biased region" description="Basic and acidic residues" evidence="2">
    <location>
        <begin position="339"/>
        <end position="351"/>
    </location>
</feature>
<feature type="region of interest" description="Disordered" evidence="2">
    <location>
        <begin position="339"/>
        <end position="452"/>
    </location>
</feature>
<evidence type="ECO:0000313" key="5">
    <source>
        <dbReference type="Proteomes" id="UP000688137"/>
    </source>
</evidence>
<comment type="caution">
    <text evidence="4">The sequence shown here is derived from an EMBL/GenBank/DDBJ whole genome shotgun (WGS) entry which is preliminary data.</text>
</comment>
<reference evidence="4" key="1">
    <citation type="submission" date="2021-01" db="EMBL/GenBank/DDBJ databases">
        <authorList>
            <consortium name="Genoscope - CEA"/>
            <person name="William W."/>
        </authorList>
    </citation>
    <scope>NUCLEOTIDE SEQUENCE</scope>
</reference>
<keyword evidence="3" id="KW-0732">Signal</keyword>
<name>A0A8S1KSS8_PARPR</name>
<dbReference type="Proteomes" id="UP000688137">
    <property type="component" value="Unassembled WGS sequence"/>
</dbReference>
<feature type="compositionally biased region" description="Low complexity" evidence="2">
    <location>
        <begin position="433"/>
        <end position="443"/>
    </location>
</feature>
<dbReference type="EMBL" id="CAJJDM010000023">
    <property type="protein sequence ID" value="CAD8056985.1"/>
    <property type="molecule type" value="Genomic_DNA"/>
</dbReference>
<feature type="coiled-coil region" evidence="1">
    <location>
        <begin position="244"/>
        <end position="299"/>
    </location>
</feature>
<proteinExistence type="predicted"/>
<keyword evidence="5" id="KW-1185">Reference proteome</keyword>
<dbReference type="OMA" id="SWIEHRI"/>
<feature type="signal peptide" evidence="3">
    <location>
        <begin position="1"/>
        <end position="16"/>
    </location>
</feature>
<organism evidence="4 5">
    <name type="scientific">Paramecium primaurelia</name>
    <dbReference type="NCBI Taxonomy" id="5886"/>
    <lineage>
        <taxon>Eukaryota</taxon>
        <taxon>Sar</taxon>
        <taxon>Alveolata</taxon>
        <taxon>Ciliophora</taxon>
        <taxon>Intramacronucleata</taxon>
        <taxon>Oligohymenophorea</taxon>
        <taxon>Peniculida</taxon>
        <taxon>Parameciidae</taxon>
        <taxon>Paramecium</taxon>
    </lineage>
</organism>
<accession>A0A8S1KSS8</accession>
<evidence type="ECO:0000256" key="2">
    <source>
        <dbReference type="SAM" id="MobiDB-lite"/>
    </source>
</evidence>
<feature type="chain" id="PRO_5035906192" evidence="3">
    <location>
        <begin position="17"/>
        <end position="495"/>
    </location>
</feature>
<feature type="compositionally biased region" description="Acidic residues" evidence="2">
    <location>
        <begin position="409"/>
        <end position="419"/>
    </location>
</feature>
<protein>
    <submittedName>
        <fullName evidence="4">Uncharacterized protein</fullName>
    </submittedName>
</protein>
<evidence type="ECO:0000256" key="1">
    <source>
        <dbReference type="SAM" id="Coils"/>
    </source>
</evidence>
<gene>
    <name evidence="4" type="ORF">PPRIM_AZ9-3.1.T0250162</name>
</gene>
<evidence type="ECO:0000313" key="4">
    <source>
        <dbReference type="EMBL" id="CAD8056985.1"/>
    </source>
</evidence>
<keyword evidence="1" id="KW-0175">Coiled coil</keyword>
<evidence type="ECO:0000256" key="3">
    <source>
        <dbReference type="SAM" id="SignalP"/>
    </source>
</evidence>
<sequence length="495" mass="57488">MKQIVLFAFLACVVLAHNDIKHVQELLLELKDEIHEQIVALDAEWLLTQKMKQASIQALRQTKVDQEADCDRRDENVINKKTEIQEMSDLIAWIQHRIHVNKNRIQTIEDLQCRQSLNFVDTVRDDKISLTVSIFVKEQLEKIVSEGTSFAQKSQAMKNILSFLQDIKEQKYEFLELTRTMEIEREENPNMIETHMGPIEMKKFQEVRHEILAVLDELEAHINSHIPVAQADMIRVGLAYLEWKQRILKENEFFEQKIVELGKQLENLGDQLLALEYSAKQCRERVTDIERAIEVAKNDSVLAYKDYVEEHERLLKQLAIFSQLYQLYDKEIDNKTTEAEKEALTQERNDHPIVGGDKSSLPPQYRDEPEEPLIVGGDQSSLPPQYRDQTEEVEPIVGADENSLPPPEGIEEEEVESHEETEAMIVGNDESSLPPEYQQPVEVPELEETEDQEQLLIKKGPLKLREIETAPSYKRSDFILLQMKQKKTEQDEVIL</sequence>
<dbReference type="AlphaFoldDB" id="A0A8S1KSS8"/>